<feature type="domain" description="Transglycosylase SLT" evidence="5">
    <location>
        <begin position="71"/>
        <end position="168"/>
    </location>
</feature>
<evidence type="ECO:0000256" key="1">
    <source>
        <dbReference type="ARBA" id="ARBA00007734"/>
    </source>
</evidence>
<feature type="region of interest" description="Disordered" evidence="3">
    <location>
        <begin position="34"/>
        <end position="60"/>
    </location>
</feature>
<dbReference type="PANTHER" id="PTHR37423">
    <property type="entry name" value="SOLUBLE LYTIC MUREIN TRANSGLYCOSYLASE-RELATED"/>
    <property type="match status" value="1"/>
</dbReference>
<feature type="signal peptide" evidence="4">
    <location>
        <begin position="1"/>
        <end position="35"/>
    </location>
</feature>
<dbReference type="Gene3D" id="1.10.530.10">
    <property type="match status" value="1"/>
</dbReference>
<dbReference type="SUPFAM" id="SSF53955">
    <property type="entry name" value="Lysozyme-like"/>
    <property type="match status" value="1"/>
</dbReference>
<evidence type="ECO:0000313" key="6">
    <source>
        <dbReference type="EMBL" id="KHJ53860.1"/>
    </source>
</evidence>
<feature type="chain" id="PRO_5002080429" evidence="4">
    <location>
        <begin position="36"/>
        <end position="269"/>
    </location>
</feature>
<keyword evidence="4" id="KW-0732">Signal</keyword>
<accession>A0A0B1Q4V3</accession>
<name>A0A0B1Q4V3_9HYPH</name>
<comment type="similarity">
    <text evidence="2">Belongs to the virb1 family.</text>
</comment>
<comment type="similarity">
    <text evidence="1">Belongs to the transglycosylase Slt family.</text>
</comment>
<evidence type="ECO:0000256" key="2">
    <source>
        <dbReference type="ARBA" id="ARBA00009387"/>
    </source>
</evidence>
<protein>
    <submittedName>
        <fullName evidence="6">Lytic transglycosylase</fullName>
    </submittedName>
</protein>
<dbReference type="InterPro" id="IPR008258">
    <property type="entry name" value="Transglycosylase_SLT_dom_1"/>
</dbReference>
<gene>
    <name evidence="6" type="ORF">LA66_14795</name>
</gene>
<dbReference type="CDD" id="cd00254">
    <property type="entry name" value="LT-like"/>
    <property type="match status" value="1"/>
</dbReference>
<sequence length="269" mass="28025">MAGVRDGGSCAALRTITAMLAACAMIVATAVPASAEQPSGEPATVAVSTPDGSSGRSPAIAPPADPWAAHIADAARRFAVPERWIRAVMHAESVNDPVALSPKGAIGLMQVMPATWDELRAKHGLGDDPWRPRDNILAGAAYLREMHDRYGSIDGMLAAYNAGPGRYDVHLATGRALPAETVEYVAKIMPMIDGTAAIPRSAGRRSSPPWSRAPLFIGRSIDHEQDVPASADLPSGSTSDAPAIVDLSALVPPSDGLFVQRPTGQGGQR</sequence>
<dbReference type="STRING" id="370622.LA66_14795"/>
<organism evidence="6 7">
    <name type="scientific">Aureimonas altamirensis</name>
    <dbReference type="NCBI Taxonomy" id="370622"/>
    <lineage>
        <taxon>Bacteria</taxon>
        <taxon>Pseudomonadati</taxon>
        <taxon>Pseudomonadota</taxon>
        <taxon>Alphaproteobacteria</taxon>
        <taxon>Hyphomicrobiales</taxon>
        <taxon>Aurantimonadaceae</taxon>
        <taxon>Aureimonas</taxon>
    </lineage>
</organism>
<dbReference type="PANTHER" id="PTHR37423:SF2">
    <property type="entry name" value="MEMBRANE-BOUND LYTIC MUREIN TRANSGLYCOSYLASE C"/>
    <property type="match status" value="1"/>
</dbReference>
<comment type="caution">
    <text evidence="6">The sequence shown here is derived from an EMBL/GenBank/DDBJ whole genome shotgun (WGS) entry which is preliminary data.</text>
</comment>
<evidence type="ECO:0000313" key="7">
    <source>
        <dbReference type="Proteomes" id="UP000030826"/>
    </source>
</evidence>
<dbReference type="AlphaFoldDB" id="A0A0B1Q4V3"/>
<evidence type="ECO:0000256" key="3">
    <source>
        <dbReference type="SAM" id="MobiDB-lite"/>
    </source>
</evidence>
<evidence type="ECO:0000256" key="4">
    <source>
        <dbReference type="SAM" id="SignalP"/>
    </source>
</evidence>
<dbReference type="Pfam" id="PF01464">
    <property type="entry name" value="SLT"/>
    <property type="match status" value="1"/>
</dbReference>
<reference evidence="6 7" key="1">
    <citation type="submission" date="2014-09" db="EMBL/GenBank/DDBJ databases">
        <title>Isolation and characterization of Aurantimonas altamirensis ON-56566 from clinical sample following a dog bite.</title>
        <authorList>
            <person name="Eshaghi A."/>
            <person name="Li A."/>
            <person name="Shahinas D."/>
            <person name="Bahn P."/>
            <person name="Kus J.V."/>
            <person name="Patel S.N."/>
        </authorList>
    </citation>
    <scope>NUCLEOTIDE SEQUENCE [LARGE SCALE GENOMIC DNA]</scope>
    <source>
        <strain evidence="6 7">ON-56566</strain>
    </source>
</reference>
<proteinExistence type="inferred from homology"/>
<dbReference type="Proteomes" id="UP000030826">
    <property type="component" value="Unassembled WGS sequence"/>
</dbReference>
<dbReference type="EMBL" id="JRFJ01000004">
    <property type="protein sequence ID" value="KHJ53860.1"/>
    <property type="molecule type" value="Genomic_DNA"/>
</dbReference>
<dbReference type="InterPro" id="IPR023346">
    <property type="entry name" value="Lysozyme-like_dom_sf"/>
</dbReference>
<feature type="compositionally biased region" description="Polar residues" evidence="3">
    <location>
        <begin position="46"/>
        <end position="56"/>
    </location>
</feature>
<evidence type="ECO:0000259" key="5">
    <source>
        <dbReference type="Pfam" id="PF01464"/>
    </source>
</evidence>